<dbReference type="AlphaFoldDB" id="A0A1F7WGW5"/>
<gene>
    <name evidence="1" type="ORF">A2008_01520</name>
</gene>
<dbReference type="EMBL" id="MGFH01000238">
    <property type="protein sequence ID" value="OGM01305.1"/>
    <property type="molecule type" value="Genomic_DNA"/>
</dbReference>
<evidence type="ECO:0000313" key="1">
    <source>
        <dbReference type="EMBL" id="OGM01305.1"/>
    </source>
</evidence>
<protein>
    <submittedName>
        <fullName evidence="1">Uncharacterized protein</fullName>
    </submittedName>
</protein>
<evidence type="ECO:0000313" key="2">
    <source>
        <dbReference type="Proteomes" id="UP000178735"/>
    </source>
</evidence>
<name>A0A1F7WGW5_9BACT</name>
<accession>A0A1F7WGW5</accession>
<sequence>MLVLYFYSKINSIKIRFYCKINYFFNNINIIRLFNKFVYGKNGAARRPRRFFASYSIILIF</sequence>
<dbReference type="STRING" id="1817813.A2008_01520"/>
<reference evidence="1 2" key="1">
    <citation type="journal article" date="2016" name="Nat. Commun.">
        <title>Thousands of microbial genomes shed light on interconnected biogeochemical processes in an aquifer system.</title>
        <authorList>
            <person name="Anantharaman K."/>
            <person name="Brown C.T."/>
            <person name="Hug L.A."/>
            <person name="Sharon I."/>
            <person name="Castelle C.J."/>
            <person name="Probst A.J."/>
            <person name="Thomas B.C."/>
            <person name="Singh A."/>
            <person name="Wilkins M.J."/>
            <person name="Karaoz U."/>
            <person name="Brodie E.L."/>
            <person name="Williams K.H."/>
            <person name="Hubbard S.S."/>
            <person name="Banfield J.F."/>
        </authorList>
    </citation>
    <scope>NUCLEOTIDE SEQUENCE [LARGE SCALE GENOMIC DNA]</scope>
</reference>
<comment type="caution">
    <text evidence="1">The sequence shown here is derived from an EMBL/GenBank/DDBJ whole genome shotgun (WGS) entry which is preliminary data.</text>
</comment>
<proteinExistence type="predicted"/>
<organism evidence="1 2">
    <name type="scientific">Candidatus Wallbacteria bacterium GWC2_49_35</name>
    <dbReference type="NCBI Taxonomy" id="1817813"/>
    <lineage>
        <taxon>Bacteria</taxon>
        <taxon>Candidatus Walliibacteriota</taxon>
    </lineage>
</organism>
<dbReference type="Proteomes" id="UP000178735">
    <property type="component" value="Unassembled WGS sequence"/>
</dbReference>